<dbReference type="SUPFAM" id="SSF50249">
    <property type="entry name" value="Nucleic acid-binding proteins"/>
    <property type="match status" value="1"/>
</dbReference>
<evidence type="ECO:0000313" key="10">
    <source>
        <dbReference type="EMBL" id="MFC0082591.1"/>
    </source>
</evidence>
<keyword evidence="2 7" id="KW-0436">Ligase</keyword>
<dbReference type="InterPro" id="IPR004365">
    <property type="entry name" value="NA-bd_OB_tRNA"/>
</dbReference>
<feature type="binding site" evidence="7">
    <location>
        <begin position="532"/>
        <end position="535"/>
    </location>
    <ligand>
        <name>ATP</name>
        <dbReference type="ChEBI" id="CHEBI:30616"/>
    </ligand>
</feature>
<gene>
    <name evidence="7 10" type="primary">aspS</name>
    <name evidence="10" type="ORF">ACFFRE_10655</name>
</gene>
<dbReference type="PROSITE" id="PS50862">
    <property type="entry name" value="AA_TRNA_LIGASE_II"/>
    <property type="match status" value="1"/>
</dbReference>
<evidence type="ECO:0000256" key="3">
    <source>
        <dbReference type="ARBA" id="ARBA00022741"/>
    </source>
</evidence>
<evidence type="ECO:0000256" key="8">
    <source>
        <dbReference type="SAM" id="MobiDB-lite"/>
    </source>
</evidence>
<sequence length="592" mass="64648">MRTHLCGRLRAADEGQRVRVCGWVARRREHGEHLAFVDLRDRSGLLQCVVDGQVDARPEWVVQVEGTVRRRPPGTENPALATGEVELGDCVLTVLNRAEPPAFPVDDRAEVDETTRLRLRYVDLRRPRLQRNLRVRAAMVGAIRRAMDEQGFCEVETPMLWTPTPEGAREFAVPSRLQPGRFYVLPQSPQIAKQLLMVGGLDRYYQIAKCFRDEDLRADRQFEFTQLDVELSFCEPADVHAAVSRAVLDALAAADRVLGELTAGSYHPPTTSLTSMTWREAMDRYGTDKPDLRLPGELVDLAAALAGTEVRALQGPCVRGLVQRGGATLGRGRLDALVEQAKAAGAPGLAWFRVQEADGRVVLDSPLARFLDPDRHEALAKAAGAAPGDLLLVVAGEWRACVEPLGQLRVTLGRAALDDDSRRLCWVTEFPLFDGVDDEGRPAAAHHPFTMPHPEDLDRLETEPASVRSLAYDLVLNGWELGSGSIRVHREDIQRRIFALLGIGPEEAEARFGFLLAAFRTGAPPHGGFAVGIDRLVALAVGEETIREVVAFPKTQSGADPLTGAPKPLGPRQLRELGLPPTLGSSSPGSGG</sequence>
<feature type="binding site" evidence="7">
    <location>
        <position position="166"/>
    </location>
    <ligand>
        <name>L-aspartate</name>
        <dbReference type="ChEBI" id="CHEBI:29991"/>
    </ligand>
</feature>
<dbReference type="Gene3D" id="2.40.50.140">
    <property type="entry name" value="Nucleic acid-binding proteins"/>
    <property type="match status" value="1"/>
</dbReference>
<organism evidence="10 11">
    <name type="scientific">Aciditerrimonas ferrireducens</name>
    <dbReference type="NCBI Taxonomy" id="667306"/>
    <lineage>
        <taxon>Bacteria</taxon>
        <taxon>Bacillati</taxon>
        <taxon>Actinomycetota</taxon>
        <taxon>Acidimicrobiia</taxon>
        <taxon>Acidimicrobiales</taxon>
        <taxon>Acidimicrobiaceae</taxon>
        <taxon>Aciditerrimonas</taxon>
    </lineage>
</organism>
<comment type="similarity">
    <text evidence="1 7">Belongs to the class-II aminoacyl-tRNA synthetase family. Type 1 subfamily.</text>
</comment>
<dbReference type="PANTHER" id="PTHR22594">
    <property type="entry name" value="ASPARTYL/LYSYL-TRNA SYNTHETASE"/>
    <property type="match status" value="1"/>
</dbReference>
<feature type="site" description="Important for tRNA non-discrimination" evidence="7">
    <location>
        <position position="74"/>
    </location>
</feature>
<comment type="function">
    <text evidence="7">Aspartyl-tRNA synthetase with relaxed tRNA specificity since it is able to aspartylate not only its cognate tRNA(Asp) but also tRNA(Asn). Reaction proceeds in two steps: L-aspartate is first activated by ATP to form Asp-AMP and then transferred to the acceptor end of tRNA(Asp/Asn).</text>
</comment>
<dbReference type="RefSeq" id="WP_376746026.1">
    <property type="nucleotide sequence ID" value="NZ_JAKHEX010000009.1"/>
</dbReference>
<evidence type="ECO:0000256" key="5">
    <source>
        <dbReference type="ARBA" id="ARBA00022917"/>
    </source>
</evidence>
<accession>A0ABV6C4H5</accession>
<feature type="compositionally biased region" description="Low complexity" evidence="8">
    <location>
        <begin position="577"/>
        <end position="592"/>
    </location>
</feature>
<keyword evidence="3 7" id="KW-0547">Nucleotide-binding</keyword>
<dbReference type="Proteomes" id="UP001589788">
    <property type="component" value="Unassembled WGS sequence"/>
</dbReference>
<keyword evidence="11" id="KW-1185">Reference proteome</keyword>
<dbReference type="Pfam" id="PF00152">
    <property type="entry name" value="tRNA-synt_2"/>
    <property type="match status" value="1"/>
</dbReference>
<dbReference type="InterPro" id="IPR029351">
    <property type="entry name" value="GAD_dom"/>
</dbReference>
<feature type="site" description="Important for tRNA non-discrimination" evidence="7">
    <location>
        <position position="30"/>
    </location>
</feature>
<dbReference type="SUPFAM" id="SSF55261">
    <property type="entry name" value="GAD domain-like"/>
    <property type="match status" value="1"/>
</dbReference>
<dbReference type="PANTHER" id="PTHR22594:SF5">
    <property type="entry name" value="ASPARTATE--TRNA LIGASE, MITOCHONDRIAL"/>
    <property type="match status" value="1"/>
</dbReference>
<feature type="region of interest" description="Disordered" evidence="8">
    <location>
        <begin position="556"/>
        <end position="592"/>
    </location>
</feature>
<dbReference type="InterPro" id="IPR006195">
    <property type="entry name" value="aa-tRNA-synth_II"/>
</dbReference>
<comment type="subunit">
    <text evidence="7">Homodimer.</text>
</comment>
<protein>
    <recommendedName>
        <fullName evidence="7">Aspartate--tRNA(Asp/Asn) ligase</fullName>
        <ecNumber evidence="7">6.1.1.23</ecNumber>
    </recommendedName>
    <alternativeName>
        <fullName evidence="7">Aspartyl-tRNA synthetase</fullName>
        <shortName evidence="7">AspRS</shortName>
    </alternativeName>
    <alternativeName>
        <fullName evidence="7">Non-discriminating aspartyl-tRNA synthetase</fullName>
        <shortName evidence="7">ND-AspRS</shortName>
    </alternativeName>
</protein>
<dbReference type="Gene3D" id="3.30.1360.30">
    <property type="entry name" value="GAD-like domain"/>
    <property type="match status" value="1"/>
</dbReference>
<dbReference type="InterPro" id="IPR004115">
    <property type="entry name" value="GAD-like_sf"/>
</dbReference>
<feature type="binding site" evidence="7">
    <location>
        <position position="221"/>
    </location>
    <ligand>
        <name>ATP</name>
        <dbReference type="ChEBI" id="CHEBI:30616"/>
    </ligand>
</feature>
<dbReference type="InterPro" id="IPR004524">
    <property type="entry name" value="Asp-tRNA-ligase_1"/>
</dbReference>
<dbReference type="NCBIfam" id="NF001750">
    <property type="entry name" value="PRK00476.1"/>
    <property type="match status" value="1"/>
</dbReference>
<evidence type="ECO:0000256" key="6">
    <source>
        <dbReference type="ARBA" id="ARBA00023146"/>
    </source>
</evidence>
<evidence type="ECO:0000256" key="7">
    <source>
        <dbReference type="HAMAP-Rule" id="MF_00044"/>
    </source>
</evidence>
<dbReference type="HAMAP" id="MF_00044">
    <property type="entry name" value="Asp_tRNA_synth_type1"/>
    <property type="match status" value="1"/>
</dbReference>
<dbReference type="InterPro" id="IPR047089">
    <property type="entry name" value="Asp-tRNA-ligase_1_N"/>
</dbReference>
<keyword evidence="6 7" id="KW-0030">Aminoacyl-tRNA synthetase</keyword>
<evidence type="ECO:0000256" key="4">
    <source>
        <dbReference type="ARBA" id="ARBA00022840"/>
    </source>
</evidence>
<dbReference type="Gene3D" id="3.30.930.10">
    <property type="entry name" value="Bira Bifunctional Protein, Domain 2"/>
    <property type="match status" value="1"/>
</dbReference>
<dbReference type="SUPFAM" id="SSF55681">
    <property type="entry name" value="Class II aaRS and biotin synthetases"/>
    <property type="match status" value="1"/>
</dbReference>
<proteinExistence type="inferred from homology"/>
<dbReference type="EMBL" id="JBHLYQ010000119">
    <property type="protein sequence ID" value="MFC0082591.1"/>
    <property type="molecule type" value="Genomic_DNA"/>
</dbReference>
<keyword evidence="5 7" id="KW-0648">Protein biosynthesis</keyword>
<evidence type="ECO:0000313" key="11">
    <source>
        <dbReference type="Proteomes" id="UP001589788"/>
    </source>
</evidence>
<comment type="catalytic activity">
    <reaction evidence="7">
        <text>tRNA(Asx) + L-aspartate + ATP = L-aspartyl-tRNA(Asx) + AMP + diphosphate</text>
        <dbReference type="Rhea" id="RHEA:18349"/>
        <dbReference type="Rhea" id="RHEA-COMP:9710"/>
        <dbReference type="Rhea" id="RHEA-COMP:9711"/>
        <dbReference type="ChEBI" id="CHEBI:29991"/>
        <dbReference type="ChEBI" id="CHEBI:30616"/>
        <dbReference type="ChEBI" id="CHEBI:33019"/>
        <dbReference type="ChEBI" id="CHEBI:78442"/>
        <dbReference type="ChEBI" id="CHEBI:78516"/>
        <dbReference type="ChEBI" id="CHEBI:456215"/>
        <dbReference type="EC" id="6.1.1.23"/>
    </reaction>
</comment>
<comment type="caution">
    <text evidence="10">The sequence shown here is derived from an EMBL/GenBank/DDBJ whole genome shotgun (WGS) entry which is preliminary data.</text>
</comment>
<dbReference type="InterPro" id="IPR045864">
    <property type="entry name" value="aa-tRNA-synth_II/BPL/LPL"/>
</dbReference>
<dbReference type="GO" id="GO:0004815">
    <property type="term" value="F:aspartate-tRNA ligase activity"/>
    <property type="evidence" value="ECO:0007669"/>
    <property type="project" value="UniProtKB-EC"/>
</dbReference>
<feature type="binding site" evidence="7">
    <location>
        <position position="212"/>
    </location>
    <ligand>
        <name>L-aspartate</name>
        <dbReference type="ChEBI" id="CHEBI:29991"/>
    </ligand>
</feature>
<evidence type="ECO:0000256" key="2">
    <source>
        <dbReference type="ARBA" id="ARBA00022598"/>
    </source>
</evidence>
<feature type="binding site" evidence="7">
    <location>
        <begin position="212"/>
        <end position="214"/>
    </location>
    <ligand>
        <name>ATP</name>
        <dbReference type="ChEBI" id="CHEBI:30616"/>
    </ligand>
</feature>
<feature type="binding site" evidence="7">
    <location>
        <position position="487"/>
    </location>
    <ligand>
        <name>L-aspartate</name>
        <dbReference type="ChEBI" id="CHEBI:29991"/>
    </ligand>
</feature>
<evidence type="ECO:0000259" key="9">
    <source>
        <dbReference type="PROSITE" id="PS50862"/>
    </source>
</evidence>
<keyword evidence="4 7" id="KW-0067">ATP-binding</keyword>
<dbReference type="PRINTS" id="PR01042">
    <property type="entry name" value="TRNASYNTHASP"/>
</dbReference>
<comment type="subcellular location">
    <subcellularLocation>
        <location evidence="7">Cytoplasm</location>
    </subcellularLocation>
</comment>
<keyword evidence="7" id="KW-0963">Cytoplasm</keyword>
<name>A0ABV6C4H5_9ACTN</name>
<dbReference type="InterPro" id="IPR012340">
    <property type="entry name" value="NA-bd_OB-fold"/>
</dbReference>
<dbReference type="Pfam" id="PF01336">
    <property type="entry name" value="tRNA_anti-codon"/>
    <property type="match status" value="1"/>
</dbReference>
<feature type="region of interest" description="Aspartate" evidence="7">
    <location>
        <begin position="190"/>
        <end position="193"/>
    </location>
</feature>
<feature type="domain" description="Aminoacyl-transfer RNA synthetases class-II family profile" evidence="9">
    <location>
        <begin position="133"/>
        <end position="553"/>
    </location>
</feature>
<dbReference type="EC" id="6.1.1.23" evidence="7"/>
<dbReference type="InterPro" id="IPR004364">
    <property type="entry name" value="Aa-tRNA-synt_II"/>
</dbReference>
<dbReference type="Pfam" id="PF02938">
    <property type="entry name" value="GAD"/>
    <property type="match status" value="1"/>
</dbReference>
<reference evidence="10 11" key="1">
    <citation type="submission" date="2024-09" db="EMBL/GenBank/DDBJ databases">
        <authorList>
            <person name="Sun Q."/>
            <person name="Mori K."/>
        </authorList>
    </citation>
    <scope>NUCLEOTIDE SEQUENCE [LARGE SCALE GENOMIC DNA]</scope>
    <source>
        <strain evidence="10 11">JCM 15389</strain>
    </source>
</reference>
<feature type="binding site" evidence="7">
    <location>
        <position position="446"/>
    </location>
    <ligand>
        <name>L-aspartate</name>
        <dbReference type="ChEBI" id="CHEBI:29991"/>
    </ligand>
</feature>
<evidence type="ECO:0000256" key="1">
    <source>
        <dbReference type="ARBA" id="ARBA00006303"/>
    </source>
</evidence>
<dbReference type="CDD" id="cd04317">
    <property type="entry name" value="EcAspRS_like_N"/>
    <property type="match status" value="1"/>
</dbReference>
<dbReference type="NCBIfam" id="TIGR00459">
    <property type="entry name" value="aspS_bact"/>
    <property type="match status" value="1"/>
</dbReference>
<feature type="binding site" evidence="7">
    <location>
        <position position="480"/>
    </location>
    <ligand>
        <name>ATP</name>
        <dbReference type="ChEBI" id="CHEBI:30616"/>
    </ligand>
</feature>
<dbReference type="InterPro" id="IPR002312">
    <property type="entry name" value="Asp/Asn-tRNA-synth_IIb"/>
</dbReference>